<evidence type="ECO:0000313" key="2">
    <source>
        <dbReference type="Proteomes" id="UP001286313"/>
    </source>
</evidence>
<comment type="caution">
    <text evidence="1">The sequence shown here is derived from an EMBL/GenBank/DDBJ whole genome shotgun (WGS) entry which is preliminary data.</text>
</comment>
<keyword evidence="2" id="KW-1185">Reference proteome</keyword>
<gene>
    <name evidence="1" type="ORF">Pcinc_040239</name>
</gene>
<reference evidence="1" key="1">
    <citation type="submission" date="2023-10" db="EMBL/GenBank/DDBJ databases">
        <title>Genome assemblies of two species of porcelain crab, Petrolisthes cinctipes and Petrolisthes manimaculis (Anomura: Porcellanidae).</title>
        <authorList>
            <person name="Angst P."/>
        </authorList>
    </citation>
    <scope>NUCLEOTIDE SEQUENCE</scope>
    <source>
        <strain evidence="1">PB745_01</strain>
        <tissue evidence="1">Gill</tissue>
    </source>
</reference>
<evidence type="ECO:0000313" key="1">
    <source>
        <dbReference type="EMBL" id="KAK3853209.1"/>
    </source>
</evidence>
<proteinExistence type="predicted"/>
<name>A0AAE1BPJ5_PETCI</name>
<dbReference type="EMBL" id="JAWQEG010007050">
    <property type="protein sequence ID" value="KAK3853209.1"/>
    <property type="molecule type" value="Genomic_DNA"/>
</dbReference>
<dbReference type="AlphaFoldDB" id="A0AAE1BPJ5"/>
<accession>A0AAE1BPJ5</accession>
<sequence>MWMEGGVTEKYILEPGMWKLECGWNVELQKSKYWNLLECGWKVELQKRKYWNLLECGWNVDGKWSYRKENTGTWNVEPGMWMEGGVTDKKILEPAGMWMESGVTEKYILEPGMWNLECGWKVELQISKYWNLLECGWNVDGKWSYR</sequence>
<dbReference type="Proteomes" id="UP001286313">
    <property type="component" value="Unassembled WGS sequence"/>
</dbReference>
<protein>
    <submittedName>
        <fullName evidence="1">Uncharacterized protein</fullName>
    </submittedName>
</protein>
<organism evidence="1 2">
    <name type="scientific">Petrolisthes cinctipes</name>
    <name type="common">Flat porcelain crab</name>
    <dbReference type="NCBI Taxonomy" id="88211"/>
    <lineage>
        <taxon>Eukaryota</taxon>
        <taxon>Metazoa</taxon>
        <taxon>Ecdysozoa</taxon>
        <taxon>Arthropoda</taxon>
        <taxon>Crustacea</taxon>
        <taxon>Multicrustacea</taxon>
        <taxon>Malacostraca</taxon>
        <taxon>Eumalacostraca</taxon>
        <taxon>Eucarida</taxon>
        <taxon>Decapoda</taxon>
        <taxon>Pleocyemata</taxon>
        <taxon>Anomura</taxon>
        <taxon>Galatheoidea</taxon>
        <taxon>Porcellanidae</taxon>
        <taxon>Petrolisthes</taxon>
    </lineage>
</organism>